<dbReference type="InterPro" id="IPR012338">
    <property type="entry name" value="Beta-lactam/transpept-like"/>
</dbReference>
<dbReference type="GO" id="GO:0030655">
    <property type="term" value="P:beta-lactam antibiotic catabolic process"/>
    <property type="evidence" value="ECO:0007669"/>
    <property type="project" value="InterPro"/>
</dbReference>
<gene>
    <name evidence="1" type="ORF">K8V56_03185</name>
</gene>
<sequence length="93" mass="10534">MAVYYSDEKKQVVQQSATEQKEGTNQTSENITAKETTEFCEDERFAYASTSKNLVTAVLLKQNPIAVLEEIRTFTNEDIVNYSPITEDFVDKG</sequence>
<dbReference type="GO" id="GO:0046677">
    <property type="term" value="P:response to antibiotic"/>
    <property type="evidence" value="ECO:0007669"/>
    <property type="project" value="InterPro"/>
</dbReference>
<accession>A0A921FXB5</accession>
<dbReference type="PRINTS" id="PR00118">
    <property type="entry name" value="BLACTAMASEA"/>
</dbReference>
<proteinExistence type="predicted"/>
<name>A0A921FXB5_SPOPS</name>
<dbReference type="SUPFAM" id="SSF56601">
    <property type="entry name" value="beta-lactamase/transpeptidase-like"/>
    <property type="match status" value="1"/>
</dbReference>
<comment type="caution">
    <text evidence="1">The sequence shown here is derived from an EMBL/GenBank/DDBJ whole genome shotgun (WGS) entry which is preliminary data.</text>
</comment>
<dbReference type="AlphaFoldDB" id="A0A921FXB5"/>
<dbReference type="Gene3D" id="3.40.710.10">
    <property type="entry name" value="DD-peptidase/beta-lactamase superfamily"/>
    <property type="match status" value="1"/>
</dbReference>
<evidence type="ECO:0000313" key="1">
    <source>
        <dbReference type="EMBL" id="HJF30769.1"/>
    </source>
</evidence>
<dbReference type="InterPro" id="IPR000871">
    <property type="entry name" value="Beta-lactam_class-A"/>
</dbReference>
<reference evidence="1" key="2">
    <citation type="submission" date="2021-09" db="EMBL/GenBank/DDBJ databases">
        <authorList>
            <person name="Gilroy R."/>
        </authorList>
    </citation>
    <scope>NUCLEOTIDE SEQUENCE</scope>
    <source>
        <strain evidence="1">CHK171-7178</strain>
    </source>
</reference>
<dbReference type="GO" id="GO:0008800">
    <property type="term" value="F:beta-lactamase activity"/>
    <property type="evidence" value="ECO:0007669"/>
    <property type="project" value="InterPro"/>
</dbReference>
<reference evidence="1" key="1">
    <citation type="journal article" date="2021" name="PeerJ">
        <title>Extensive microbial diversity within the chicken gut microbiome revealed by metagenomics and culture.</title>
        <authorList>
            <person name="Gilroy R."/>
            <person name="Ravi A."/>
            <person name="Getino M."/>
            <person name="Pursley I."/>
            <person name="Horton D.L."/>
            <person name="Alikhan N.F."/>
            <person name="Baker D."/>
            <person name="Gharbi K."/>
            <person name="Hall N."/>
            <person name="Watson M."/>
            <person name="Adriaenssens E.M."/>
            <person name="Foster-Nyarko E."/>
            <person name="Jarju S."/>
            <person name="Secka A."/>
            <person name="Antonio M."/>
            <person name="Oren A."/>
            <person name="Chaudhuri R.R."/>
            <person name="La Ragione R."/>
            <person name="Hildebrand F."/>
            <person name="Pallen M.J."/>
        </authorList>
    </citation>
    <scope>NUCLEOTIDE SEQUENCE</scope>
    <source>
        <strain evidence="1">CHK171-7178</strain>
    </source>
</reference>
<protein>
    <submittedName>
        <fullName evidence="1">Uncharacterized protein</fullName>
    </submittedName>
</protein>
<organism evidence="1 2">
    <name type="scientific">Sporosarcina psychrophila</name>
    <name type="common">Bacillus psychrophilus</name>
    <dbReference type="NCBI Taxonomy" id="1476"/>
    <lineage>
        <taxon>Bacteria</taxon>
        <taxon>Bacillati</taxon>
        <taxon>Bacillota</taxon>
        <taxon>Bacilli</taxon>
        <taxon>Bacillales</taxon>
        <taxon>Caryophanaceae</taxon>
        <taxon>Sporosarcina</taxon>
    </lineage>
</organism>
<dbReference type="Proteomes" id="UP000698173">
    <property type="component" value="Unassembled WGS sequence"/>
</dbReference>
<dbReference type="EMBL" id="DYWT01000054">
    <property type="protein sequence ID" value="HJF30769.1"/>
    <property type="molecule type" value="Genomic_DNA"/>
</dbReference>
<evidence type="ECO:0000313" key="2">
    <source>
        <dbReference type="Proteomes" id="UP000698173"/>
    </source>
</evidence>